<organism evidence="1 2">
    <name type="scientific">Nonomuraea maritima</name>
    <dbReference type="NCBI Taxonomy" id="683260"/>
    <lineage>
        <taxon>Bacteria</taxon>
        <taxon>Bacillati</taxon>
        <taxon>Actinomycetota</taxon>
        <taxon>Actinomycetes</taxon>
        <taxon>Streptosporangiales</taxon>
        <taxon>Streptosporangiaceae</taxon>
        <taxon>Nonomuraea</taxon>
    </lineage>
</organism>
<dbReference type="EMBL" id="FNFB01000005">
    <property type="protein sequence ID" value="SDK07946.1"/>
    <property type="molecule type" value="Genomic_DNA"/>
</dbReference>
<dbReference type="STRING" id="683260.SAMN05421874_10555"/>
<sequence>MYGYLPVEAYRPAPRTGVRRWYEAILLGERG</sequence>
<evidence type="ECO:0000313" key="2">
    <source>
        <dbReference type="Proteomes" id="UP000198683"/>
    </source>
</evidence>
<evidence type="ECO:0000313" key="1">
    <source>
        <dbReference type="EMBL" id="SDK07946.1"/>
    </source>
</evidence>
<protein>
    <submittedName>
        <fullName evidence="1">Uncharacterized protein</fullName>
    </submittedName>
</protein>
<reference evidence="1 2" key="1">
    <citation type="submission" date="2016-10" db="EMBL/GenBank/DDBJ databases">
        <authorList>
            <person name="de Groot N.N."/>
        </authorList>
    </citation>
    <scope>NUCLEOTIDE SEQUENCE [LARGE SCALE GENOMIC DNA]</scope>
    <source>
        <strain evidence="1 2">CGMCC 4.5681</strain>
    </source>
</reference>
<proteinExistence type="predicted"/>
<dbReference type="AlphaFoldDB" id="A0A1G8YYS7"/>
<name>A0A1G8YYS7_9ACTN</name>
<accession>A0A1G8YYS7</accession>
<dbReference type="Proteomes" id="UP000198683">
    <property type="component" value="Unassembled WGS sequence"/>
</dbReference>
<gene>
    <name evidence="1" type="ORF">SAMN05421874_10555</name>
</gene>
<keyword evidence="2" id="KW-1185">Reference proteome</keyword>